<dbReference type="Gene3D" id="1.10.510.10">
    <property type="entry name" value="Transferase(Phosphotransferase) domain 1"/>
    <property type="match status" value="1"/>
</dbReference>
<dbReference type="AlphaFoldDB" id="A0AAN9AQ48"/>
<dbReference type="GO" id="GO:0004674">
    <property type="term" value="F:protein serine/threonine kinase activity"/>
    <property type="evidence" value="ECO:0007669"/>
    <property type="project" value="TreeGrafter"/>
</dbReference>
<evidence type="ECO:0000313" key="2">
    <source>
        <dbReference type="Proteomes" id="UP001374579"/>
    </source>
</evidence>
<reference evidence="1 2" key="1">
    <citation type="submission" date="2024-02" db="EMBL/GenBank/DDBJ databases">
        <title>Chromosome-scale genome assembly of the rough periwinkle Littorina saxatilis.</title>
        <authorList>
            <person name="De Jode A."/>
            <person name="Faria R."/>
            <person name="Formenti G."/>
            <person name="Sims Y."/>
            <person name="Smith T.P."/>
            <person name="Tracey A."/>
            <person name="Wood J.M.D."/>
            <person name="Zagrodzka Z.B."/>
            <person name="Johannesson K."/>
            <person name="Butlin R.K."/>
            <person name="Leder E.H."/>
        </authorList>
    </citation>
    <scope>NUCLEOTIDE SEQUENCE [LARGE SCALE GENOMIC DNA]</scope>
    <source>
        <strain evidence="1">Snail1</strain>
        <tissue evidence="1">Muscle</tissue>
    </source>
</reference>
<keyword evidence="2" id="KW-1185">Reference proteome</keyword>
<proteinExistence type="predicted"/>
<dbReference type="PANTHER" id="PTHR22988:SF75">
    <property type="entry name" value="MYOSIN-16-LIKE"/>
    <property type="match status" value="1"/>
</dbReference>
<dbReference type="PANTHER" id="PTHR22988">
    <property type="entry name" value="MYOTONIC DYSTROPHY S/T KINASE-RELATED"/>
    <property type="match status" value="1"/>
</dbReference>
<dbReference type="GO" id="GO:0005856">
    <property type="term" value="C:cytoskeleton"/>
    <property type="evidence" value="ECO:0007669"/>
    <property type="project" value="TreeGrafter"/>
</dbReference>
<comment type="caution">
    <text evidence="1">The sequence shown here is derived from an EMBL/GenBank/DDBJ whole genome shotgun (WGS) entry which is preliminary data.</text>
</comment>
<dbReference type="GO" id="GO:0031032">
    <property type="term" value="P:actomyosin structure organization"/>
    <property type="evidence" value="ECO:0007669"/>
    <property type="project" value="TreeGrafter"/>
</dbReference>
<accession>A0AAN9AQ48</accession>
<name>A0AAN9AQ48_9CAEN</name>
<dbReference type="Proteomes" id="UP001374579">
    <property type="component" value="Unassembled WGS sequence"/>
</dbReference>
<dbReference type="EMBL" id="JBAMIC010000022">
    <property type="protein sequence ID" value="KAK7091087.1"/>
    <property type="molecule type" value="Genomic_DNA"/>
</dbReference>
<evidence type="ECO:0000313" key="1">
    <source>
        <dbReference type="EMBL" id="KAK7091087.1"/>
    </source>
</evidence>
<dbReference type="InterPro" id="IPR011009">
    <property type="entry name" value="Kinase-like_dom_sf"/>
</dbReference>
<organism evidence="1 2">
    <name type="scientific">Littorina saxatilis</name>
    <dbReference type="NCBI Taxonomy" id="31220"/>
    <lineage>
        <taxon>Eukaryota</taxon>
        <taxon>Metazoa</taxon>
        <taxon>Spiralia</taxon>
        <taxon>Lophotrochozoa</taxon>
        <taxon>Mollusca</taxon>
        <taxon>Gastropoda</taxon>
        <taxon>Caenogastropoda</taxon>
        <taxon>Littorinimorpha</taxon>
        <taxon>Littorinoidea</taxon>
        <taxon>Littorinidae</taxon>
        <taxon>Littorina</taxon>
    </lineage>
</organism>
<protein>
    <submittedName>
        <fullName evidence="1">Uncharacterized protein</fullName>
    </submittedName>
</protein>
<dbReference type="InterPro" id="IPR050839">
    <property type="entry name" value="Rho-assoc_Ser/Thr_Kinase"/>
</dbReference>
<dbReference type="SUPFAM" id="SSF56112">
    <property type="entry name" value="Protein kinase-like (PK-like)"/>
    <property type="match status" value="1"/>
</dbReference>
<sequence length="93" mass="10915">MLYGQLPFRGATLKEVECKIIDWRRHLSFPCVQPVSEKVKDLMQRLLCDEPYRLGVTGCEDVMSHVFFDDIDWMNMRSDSLIVHACHWMILIG</sequence>
<gene>
    <name evidence="1" type="ORF">V1264_008818</name>
</gene>
<dbReference type="GO" id="GO:0005737">
    <property type="term" value="C:cytoplasm"/>
    <property type="evidence" value="ECO:0007669"/>
    <property type="project" value="TreeGrafter"/>
</dbReference>